<feature type="transmembrane region" description="Helical" evidence="6">
    <location>
        <begin position="137"/>
        <end position="156"/>
    </location>
</feature>
<dbReference type="GO" id="GO:0005886">
    <property type="term" value="C:plasma membrane"/>
    <property type="evidence" value="ECO:0007669"/>
    <property type="project" value="TreeGrafter"/>
</dbReference>
<dbReference type="AlphaFoldDB" id="A0AAV9N648"/>
<gene>
    <name evidence="7" type="ORF">LTR84_003751</name>
</gene>
<evidence type="ECO:0000256" key="6">
    <source>
        <dbReference type="SAM" id="Phobius"/>
    </source>
</evidence>
<keyword evidence="2 6" id="KW-0812">Transmembrane</keyword>
<feature type="transmembrane region" description="Helical" evidence="6">
    <location>
        <begin position="168"/>
        <end position="188"/>
    </location>
</feature>
<evidence type="ECO:0000256" key="3">
    <source>
        <dbReference type="ARBA" id="ARBA00022989"/>
    </source>
</evidence>
<dbReference type="PANTHER" id="PTHR23501:SF195">
    <property type="entry name" value="PEP5"/>
    <property type="match status" value="1"/>
</dbReference>
<evidence type="ECO:0000256" key="1">
    <source>
        <dbReference type="ARBA" id="ARBA00004141"/>
    </source>
</evidence>
<dbReference type="EMBL" id="JAVRRD010000017">
    <property type="protein sequence ID" value="KAK5050470.1"/>
    <property type="molecule type" value="Genomic_DNA"/>
</dbReference>
<dbReference type="GeneID" id="89971934"/>
<sequence>MQKDKSVTPGSPGENVREYKGDNDASTATMEHFEIEPAPHLHLKTYLLVAAVSFLSFATFIQLVTTGVFASAVAEATGGVGKENWMLASLTLTFVVFSPPVSRAGDLWGRRWPLIILSAMGCIGTLITSRAHTIGVAILGEVLVGAAFASTPLQFAVASEVLPRRQRLSGQACINMAGGSGSIFVLLAGGKMLDVYGVQAFRYIYYINSGVFAIGGLICFAVYRPPPLSLQKSLTQREKLGKLDLPGYVLLMFAVVLTCMGLSWANNPYPWNDAHVLAPMIIGLILFGFIGIYCWKIGKNSFIPPALFSRDRNAAICLFAIFIEGLVFAAANLYVPAQSAILYEKTRLNVSLVFTVVLVCYVGGSPIVAWICYRFKILKILSIAGYVCLLAWAICMATTTLGSRTSVWGYQPLLGAALALIMNAVVSGAQLSAPPELMYVHSALSKIVIQDLIQRNLSATTSGLIAGLRSLGVTIGVAIYTAVFSSRFKVLLPAKVAQAALQSGLPESSLPALILGLATNDAEALAAVPGVSPTIITAASNALRAAYLGSFRAVWITASSLTAAGLFATFFLADAAQDLNNHIDNPGESEEALYSKK</sequence>
<feature type="transmembrane region" description="Helical" evidence="6">
    <location>
        <begin position="203"/>
        <end position="224"/>
    </location>
</feature>
<feature type="transmembrane region" description="Helical" evidence="6">
    <location>
        <begin position="464"/>
        <end position="483"/>
    </location>
</feature>
<feature type="transmembrane region" description="Helical" evidence="6">
    <location>
        <begin position="553"/>
        <end position="573"/>
    </location>
</feature>
<feature type="transmembrane region" description="Helical" evidence="6">
    <location>
        <begin position="380"/>
        <end position="401"/>
    </location>
</feature>
<dbReference type="Proteomes" id="UP001358417">
    <property type="component" value="Unassembled WGS sequence"/>
</dbReference>
<evidence type="ECO:0000313" key="7">
    <source>
        <dbReference type="EMBL" id="KAK5050470.1"/>
    </source>
</evidence>
<accession>A0AAV9N648</accession>
<evidence type="ECO:0008006" key="9">
    <source>
        <dbReference type="Google" id="ProtNLM"/>
    </source>
</evidence>
<feature type="transmembrane region" description="Helical" evidence="6">
    <location>
        <begin position="46"/>
        <end position="73"/>
    </location>
</feature>
<evidence type="ECO:0000256" key="5">
    <source>
        <dbReference type="SAM" id="MobiDB-lite"/>
    </source>
</evidence>
<name>A0AAV9N648_9EURO</name>
<proteinExistence type="predicted"/>
<dbReference type="InterPro" id="IPR011701">
    <property type="entry name" value="MFS"/>
</dbReference>
<dbReference type="InterPro" id="IPR036259">
    <property type="entry name" value="MFS_trans_sf"/>
</dbReference>
<feature type="transmembrane region" description="Helical" evidence="6">
    <location>
        <begin position="316"/>
        <end position="335"/>
    </location>
</feature>
<keyword evidence="4 6" id="KW-0472">Membrane</keyword>
<feature type="transmembrane region" description="Helical" evidence="6">
    <location>
        <begin position="413"/>
        <end position="433"/>
    </location>
</feature>
<dbReference type="GO" id="GO:0022857">
    <property type="term" value="F:transmembrane transporter activity"/>
    <property type="evidence" value="ECO:0007669"/>
    <property type="project" value="InterPro"/>
</dbReference>
<dbReference type="SUPFAM" id="SSF103473">
    <property type="entry name" value="MFS general substrate transporter"/>
    <property type="match status" value="1"/>
</dbReference>
<feature type="region of interest" description="Disordered" evidence="5">
    <location>
        <begin position="1"/>
        <end position="21"/>
    </location>
</feature>
<organism evidence="7 8">
    <name type="scientific">Exophiala bonariae</name>
    <dbReference type="NCBI Taxonomy" id="1690606"/>
    <lineage>
        <taxon>Eukaryota</taxon>
        <taxon>Fungi</taxon>
        <taxon>Dikarya</taxon>
        <taxon>Ascomycota</taxon>
        <taxon>Pezizomycotina</taxon>
        <taxon>Eurotiomycetes</taxon>
        <taxon>Chaetothyriomycetidae</taxon>
        <taxon>Chaetothyriales</taxon>
        <taxon>Herpotrichiellaceae</taxon>
        <taxon>Exophiala</taxon>
    </lineage>
</organism>
<comment type="subcellular location">
    <subcellularLocation>
        <location evidence="1">Membrane</location>
        <topology evidence="1">Multi-pass membrane protein</topology>
    </subcellularLocation>
</comment>
<dbReference type="RefSeq" id="XP_064705056.1">
    <property type="nucleotide sequence ID" value="XM_064847335.1"/>
</dbReference>
<dbReference type="PANTHER" id="PTHR23501">
    <property type="entry name" value="MAJOR FACILITATOR SUPERFAMILY"/>
    <property type="match status" value="1"/>
</dbReference>
<feature type="transmembrane region" description="Helical" evidence="6">
    <location>
        <begin position="245"/>
        <end position="264"/>
    </location>
</feature>
<feature type="transmembrane region" description="Helical" evidence="6">
    <location>
        <begin position="276"/>
        <end position="295"/>
    </location>
</feature>
<evidence type="ECO:0000256" key="2">
    <source>
        <dbReference type="ARBA" id="ARBA00022692"/>
    </source>
</evidence>
<evidence type="ECO:0000256" key="4">
    <source>
        <dbReference type="ARBA" id="ARBA00023136"/>
    </source>
</evidence>
<feature type="transmembrane region" description="Helical" evidence="6">
    <location>
        <begin position="114"/>
        <end position="131"/>
    </location>
</feature>
<feature type="transmembrane region" description="Helical" evidence="6">
    <location>
        <begin position="85"/>
        <end position="102"/>
    </location>
</feature>
<protein>
    <recommendedName>
        <fullName evidence="9">Major facilitator superfamily (MFS) profile domain-containing protein</fullName>
    </recommendedName>
</protein>
<reference evidence="7 8" key="1">
    <citation type="submission" date="2023-08" db="EMBL/GenBank/DDBJ databases">
        <title>Black Yeasts Isolated from many extreme environments.</title>
        <authorList>
            <person name="Coleine C."/>
            <person name="Stajich J.E."/>
            <person name="Selbmann L."/>
        </authorList>
    </citation>
    <scope>NUCLEOTIDE SEQUENCE [LARGE SCALE GENOMIC DNA]</scope>
    <source>
        <strain evidence="7 8">CCFEE 5792</strain>
    </source>
</reference>
<evidence type="ECO:0000313" key="8">
    <source>
        <dbReference type="Proteomes" id="UP001358417"/>
    </source>
</evidence>
<comment type="caution">
    <text evidence="7">The sequence shown here is derived from an EMBL/GenBank/DDBJ whole genome shotgun (WGS) entry which is preliminary data.</text>
</comment>
<keyword evidence="8" id="KW-1185">Reference proteome</keyword>
<feature type="transmembrane region" description="Helical" evidence="6">
    <location>
        <begin position="350"/>
        <end position="373"/>
    </location>
</feature>
<keyword evidence="3 6" id="KW-1133">Transmembrane helix</keyword>
<dbReference type="Pfam" id="PF07690">
    <property type="entry name" value="MFS_1"/>
    <property type="match status" value="1"/>
</dbReference>
<dbReference type="Gene3D" id="1.20.1250.20">
    <property type="entry name" value="MFS general substrate transporter like domains"/>
    <property type="match status" value="1"/>
</dbReference>